<evidence type="ECO:0000313" key="2">
    <source>
        <dbReference type="EMBL" id="MFC6769904.1"/>
    </source>
</evidence>
<dbReference type="Pfam" id="PF18545">
    <property type="entry name" value="HalOD1"/>
    <property type="match status" value="1"/>
</dbReference>
<dbReference type="EMBL" id="JBHSWV010000841">
    <property type="protein sequence ID" value="MFC6769904.1"/>
    <property type="molecule type" value="Genomic_DNA"/>
</dbReference>
<reference evidence="2 3" key="1">
    <citation type="journal article" date="2019" name="Int. J. Syst. Evol. Microbiol.">
        <title>The Global Catalogue of Microorganisms (GCM) 10K type strain sequencing project: providing services to taxonomists for standard genome sequencing and annotation.</title>
        <authorList>
            <consortium name="The Broad Institute Genomics Platform"/>
            <consortium name="The Broad Institute Genome Sequencing Center for Infectious Disease"/>
            <person name="Wu L."/>
            <person name="Ma J."/>
        </authorList>
    </citation>
    <scope>NUCLEOTIDE SEQUENCE [LARGE SCALE GENOMIC DNA]</scope>
    <source>
        <strain evidence="2 3">LMG 29247</strain>
    </source>
</reference>
<accession>A0ABD5SZG1</accession>
<feature type="domain" description="Halobacterial output" evidence="1">
    <location>
        <begin position="56"/>
        <end position="125"/>
    </location>
</feature>
<dbReference type="RefSeq" id="WP_337959506.1">
    <property type="nucleotide sequence ID" value="NZ_JAQIVI010000841.1"/>
</dbReference>
<protein>
    <submittedName>
        <fullName evidence="2">HalOD1 output domain-containing protein</fullName>
    </submittedName>
</protein>
<evidence type="ECO:0000313" key="3">
    <source>
        <dbReference type="Proteomes" id="UP001596383"/>
    </source>
</evidence>
<comment type="caution">
    <text evidence="2">The sequence shown here is derived from an EMBL/GenBank/DDBJ whole genome shotgun (WGS) entry which is preliminary data.</text>
</comment>
<dbReference type="AlphaFoldDB" id="A0ABD5SZG1"/>
<sequence length="130" mass="14303">MYENHRIHQTAVQQPLAISNTYKDDLTNLLCHIVVERTMSDISAQENMVEFSENSKNTPVFAVVSAVADAEDVDPVELPPLYEAIDPEALNDLCTSRSGSSVGKVEFQYAGHDVVVRGTGEVEVQSIHQT</sequence>
<evidence type="ECO:0000259" key="1">
    <source>
        <dbReference type="Pfam" id="PF18545"/>
    </source>
</evidence>
<gene>
    <name evidence="2" type="ORF">ACFQE6_34120</name>
</gene>
<keyword evidence="3" id="KW-1185">Reference proteome</keyword>
<dbReference type="Proteomes" id="UP001596383">
    <property type="component" value="Unassembled WGS sequence"/>
</dbReference>
<organism evidence="2 3">
    <name type="scientific">Natrinema soli</name>
    <dbReference type="NCBI Taxonomy" id="1930624"/>
    <lineage>
        <taxon>Archaea</taxon>
        <taxon>Methanobacteriati</taxon>
        <taxon>Methanobacteriota</taxon>
        <taxon>Stenosarchaea group</taxon>
        <taxon>Halobacteria</taxon>
        <taxon>Halobacteriales</taxon>
        <taxon>Natrialbaceae</taxon>
        <taxon>Natrinema</taxon>
    </lineage>
</organism>
<proteinExistence type="predicted"/>
<name>A0ABD5SZG1_9EURY</name>
<dbReference type="InterPro" id="IPR040624">
    <property type="entry name" value="HalOD1"/>
</dbReference>